<evidence type="ECO:0000256" key="6">
    <source>
        <dbReference type="ARBA" id="ARBA00022801"/>
    </source>
</evidence>
<dbReference type="GO" id="GO:0008233">
    <property type="term" value="F:peptidase activity"/>
    <property type="evidence" value="ECO:0007669"/>
    <property type="project" value="UniProtKB-KW"/>
</dbReference>
<evidence type="ECO:0000313" key="12">
    <source>
        <dbReference type="EMBL" id="ADB95925.1"/>
    </source>
</evidence>
<dbReference type="EMBL" id="CP001842">
    <property type="protein sequence ID" value="ADB95925.1"/>
    <property type="molecule type" value="Genomic_DNA"/>
</dbReference>
<feature type="transmembrane region" description="Helical" evidence="10">
    <location>
        <begin position="455"/>
        <end position="477"/>
    </location>
</feature>
<evidence type="ECO:0000256" key="5">
    <source>
        <dbReference type="ARBA" id="ARBA00022692"/>
    </source>
</evidence>
<accession>D3ER25</accession>
<dbReference type="RefSeq" id="WP_012954612.1">
    <property type="nucleotide sequence ID" value="NC_013771.1"/>
</dbReference>
<dbReference type="Pfam" id="PF02163">
    <property type="entry name" value="Peptidase_M50"/>
    <property type="match status" value="1"/>
</dbReference>
<evidence type="ECO:0000256" key="1">
    <source>
        <dbReference type="ARBA" id="ARBA00001947"/>
    </source>
</evidence>
<feature type="transmembrane region" description="Helical" evidence="10">
    <location>
        <begin position="239"/>
        <end position="264"/>
    </location>
</feature>
<dbReference type="Proteomes" id="UP000001405">
    <property type="component" value="Chromosome"/>
</dbReference>
<feature type="transmembrane region" description="Helical" evidence="10">
    <location>
        <begin position="365"/>
        <end position="384"/>
    </location>
</feature>
<comment type="subcellular location">
    <subcellularLocation>
        <location evidence="2">Membrane</location>
        <topology evidence="2">Multi-pass membrane protein</topology>
    </subcellularLocation>
</comment>
<evidence type="ECO:0000313" key="13">
    <source>
        <dbReference type="Proteomes" id="UP000001405"/>
    </source>
</evidence>
<proteinExistence type="inferred from homology"/>
<keyword evidence="4 12" id="KW-0645">Protease</keyword>
<comment type="similarity">
    <text evidence="3">Belongs to the peptidase M50B family.</text>
</comment>
<evidence type="ECO:0000256" key="4">
    <source>
        <dbReference type="ARBA" id="ARBA00022670"/>
    </source>
</evidence>
<keyword evidence="7" id="KW-0809">Transit peptide</keyword>
<feature type="transmembrane region" description="Helical" evidence="10">
    <location>
        <begin position="405"/>
        <end position="435"/>
    </location>
</feature>
<dbReference type="InterPro" id="IPR044838">
    <property type="entry name" value="EGY1-like"/>
</dbReference>
<evidence type="ECO:0000256" key="7">
    <source>
        <dbReference type="ARBA" id="ARBA00022946"/>
    </source>
</evidence>
<dbReference type="GO" id="GO:0006508">
    <property type="term" value="P:proteolysis"/>
    <property type="evidence" value="ECO:0007669"/>
    <property type="project" value="UniProtKB-KW"/>
</dbReference>
<dbReference type="CDD" id="cd06160">
    <property type="entry name" value="S2P-M50_like_2"/>
    <property type="match status" value="1"/>
</dbReference>
<feature type="transmembrane region" description="Helical" evidence="10">
    <location>
        <begin position="6"/>
        <end position="24"/>
    </location>
</feature>
<dbReference type="InterPro" id="IPR008915">
    <property type="entry name" value="Peptidase_M50"/>
</dbReference>
<sequence>MLTLSEKALIFFSLTITIGIFFLINNQTNFSKGIKFFSRLRLISLISPWIIIFAFLFFEIELSLINIFLILLPSSLSYIYISQLIKRKQEEKLKEDDLLQVKLDSNKNANGSLIISQDLLIMKNIFSIDTFFSTESIPYEEGIIFRGNLRGDPDATYKLLSSKLRTHFDEKYCLFLVEGNEGKPVVIVLPNTNNHKAMTTLQKNLAIVLFLATVVTSLEKTSILLGFDLFDNWNRFHEVIPITLALWIIIAFHEIGHLLVASFYNIKLSWPFFLPIWEIGSFGAITRFESLIPNRKTLFDISFAGPAFSGIISIVLLVCGLIFSHPGSLLQMTTQSFQKSILISVLAKFILGDQLKNSIIDINPLFIIGWLGLIITALNLMPAGQLDGGRILQSIYGRETVRKSTIITLIILGIVTILNPTNPIPLYWIMFILFLQRDTEKPSLNELTEPNNIRAILALISISIMLLILMPLNSLLVESLGMGG</sequence>
<dbReference type="PANTHER" id="PTHR31412">
    <property type="entry name" value="ZINC METALLOPROTEASE EGY1"/>
    <property type="match status" value="1"/>
</dbReference>
<evidence type="ECO:0000256" key="10">
    <source>
        <dbReference type="SAM" id="Phobius"/>
    </source>
</evidence>
<organism evidence="13">
    <name type="scientific">Atelocyanobacterium thalassa (isolate ALOHA)</name>
    <dbReference type="NCBI Taxonomy" id="1453429"/>
    <lineage>
        <taxon>Bacteria</taxon>
        <taxon>Bacillati</taxon>
        <taxon>Cyanobacteriota</taxon>
        <taxon>Cyanophyceae</taxon>
        <taxon>Oscillatoriophycideae</taxon>
        <taxon>Chroococcales</taxon>
        <taxon>Aphanothecaceae</taxon>
        <taxon>Candidatus Atelocyanobacterium</taxon>
        <taxon>Candidatus Atelocyanobacterium thalassae</taxon>
    </lineage>
</organism>
<evidence type="ECO:0000256" key="3">
    <source>
        <dbReference type="ARBA" id="ARBA00007931"/>
    </source>
</evidence>
<evidence type="ECO:0000259" key="11">
    <source>
        <dbReference type="Pfam" id="PF02163"/>
    </source>
</evidence>
<feature type="transmembrane region" description="Helical" evidence="10">
    <location>
        <begin position="205"/>
        <end position="227"/>
    </location>
</feature>
<keyword evidence="9 10" id="KW-0472">Membrane</keyword>
<reference evidence="12 13" key="1">
    <citation type="journal article" date="2010" name="Nature">
        <title>Metabolic streamlining in an open-ocean nitrogen-fixing cyanobacterium.</title>
        <authorList>
            <person name="Tripp H.J."/>
            <person name="Bench S.R."/>
            <person name="Turk K.A."/>
            <person name="Foster R.A."/>
            <person name="Desany B.A."/>
            <person name="Niazi F."/>
            <person name="Affourtit J.P."/>
            <person name="Zehr J.P."/>
        </authorList>
    </citation>
    <scope>NUCLEOTIDE SEQUENCE [LARGE SCALE GENOMIC DNA]</scope>
    <source>
        <strain evidence="13">ALOHA</strain>
    </source>
</reference>
<protein>
    <submittedName>
        <fullName evidence="12">Predicted membrane-associated Zn-dependent protease</fullName>
    </submittedName>
</protein>
<dbReference type="KEGG" id="cyu:UCYN_12590"/>
<keyword evidence="13" id="KW-1185">Reference proteome</keyword>
<feature type="transmembrane region" description="Helical" evidence="10">
    <location>
        <begin position="36"/>
        <end position="58"/>
    </location>
</feature>
<dbReference type="PATRIC" id="fig|713887.8.peg.1187"/>
<gene>
    <name evidence="12" type="ordered locus">UCYN_12590</name>
</gene>
<dbReference type="HOGENOM" id="CLU_028221_2_0_3"/>
<feature type="transmembrane region" description="Helical" evidence="10">
    <location>
        <begin position="64"/>
        <end position="85"/>
    </location>
</feature>
<dbReference type="GO" id="GO:0016020">
    <property type="term" value="C:membrane"/>
    <property type="evidence" value="ECO:0007669"/>
    <property type="project" value="UniProtKB-SubCell"/>
</dbReference>
<dbReference type="OrthoDB" id="494312at2"/>
<comment type="cofactor">
    <cofactor evidence="1">
        <name>Zn(2+)</name>
        <dbReference type="ChEBI" id="CHEBI:29105"/>
    </cofactor>
</comment>
<feature type="domain" description="Peptidase M50" evidence="11">
    <location>
        <begin position="243"/>
        <end position="407"/>
    </location>
</feature>
<dbReference type="PANTHER" id="PTHR31412:SF0">
    <property type="entry name" value="ZINC METALLOPROTEASE EGY1, CHLOROPLASTIC-RELATED"/>
    <property type="match status" value="1"/>
</dbReference>
<evidence type="ECO:0000256" key="9">
    <source>
        <dbReference type="ARBA" id="ARBA00023136"/>
    </source>
</evidence>
<feature type="transmembrane region" description="Helical" evidence="10">
    <location>
        <begin position="297"/>
        <end position="323"/>
    </location>
</feature>
<dbReference type="STRING" id="1453429.UCYN_12590"/>
<keyword evidence="5 10" id="KW-0812">Transmembrane</keyword>
<evidence type="ECO:0000256" key="8">
    <source>
        <dbReference type="ARBA" id="ARBA00022989"/>
    </source>
</evidence>
<keyword evidence="6" id="KW-0378">Hydrolase</keyword>
<dbReference type="AlphaFoldDB" id="D3ER25"/>
<keyword evidence="8 10" id="KW-1133">Transmembrane helix</keyword>
<name>D3ER25_ATETH</name>
<evidence type="ECO:0000256" key="2">
    <source>
        <dbReference type="ARBA" id="ARBA00004141"/>
    </source>
</evidence>